<dbReference type="RefSeq" id="WP_091784215.1">
    <property type="nucleotide sequence ID" value="NZ_FNDI01000019.1"/>
</dbReference>
<comment type="caution">
    <text evidence="2">The sequence shown here is derived from an EMBL/GenBank/DDBJ whole genome shotgun (WGS) entry which is preliminary data.</text>
</comment>
<feature type="transmembrane region" description="Helical" evidence="1">
    <location>
        <begin position="108"/>
        <end position="126"/>
    </location>
</feature>
<accession>A0A7Z7FLF7</accession>
<dbReference type="Proteomes" id="UP000198900">
    <property type="component" value="Unassembled WGS sequence"/>
</dbReference>
<evidence type="ECO:0000313" key="3">
    <source>
        <dbReference type="Proteomes" id="UP000198900"/>
    </source>
</evidence>
<organism evidence="2 3">
    <name type="scientific">Paraburkholderia steynii</name>
    <dbReference type="NCBI Taxonomy" id="1245441"/>
    <lineage>
        <taxon>Bacteria</taxon>
        <taxon>Pseudomonadati</taxon>
        <taxon>Pseudomonadota</taxon>
        <taxon>Betaproteobacteria</taxon>
        <taxon>Burkholderiales</taxon>
        <taxon>Burkholderiaceae</taxon>
        <taxon>Paraburkholderia</taxon>
    </lineage>
</organism>
<keyword evidence="1" id="KW-0812">Transmembrane</keyword>
<reference evidence="2" key="1">
    <citation type="submission" date="2016-10" db="EMBL/GenBank/DDBJ databases">
        <authorList>
            <person name="Varghese N."/>
            <person name="Submissions S."/>
        </authorList>
    </citation>
    <scope>NUCLEOTIDE SEQUENCE [LARGE SCALE GENOMIC DNA]</scope>
    <source>
        <strain evidence="2">YR281</strain>
    </source>
</reference>
<sequence>MEENAMGNPEIKDTPDISFQRWVSRICVVGIMAWTGFFFAILVYQSLWGAEEPKNWFLQMVQHHPAATIGIGISAISAFFIVAVLQITTGAVQFDILSFKFSGAAGQVVLWVLCFLAMVFALWLLWNKA</sequence>
<dbReference type="EMBL" id="FNDI01000019">
    <property type="protein sequence ID" value="SDI55186.1"/>
    <property type="molecule type" value="Genomic_DNA"/>
</dbReference>
<dbReference type="AlphaFoldDB" id="A0A7Z7FLF7"/>
<keyword evidence="1" id="KW-1133">Transmembrane helix</keyword>
<name>A0A7Z7FLF7_9BURK</name>
<feature type="transmembrane region" description="Helical" evidence="1">
    <location>
        <begin position="22"/>
        <end position="44"/>
    </location>
</feature>
<protein>
    <submittedName>
        <fullName evidence="2">Uncharacterized protein</fullName>
    </submittedName>
</protein>
<evidence type="ECO:0000313" key="2">
    <source>
        <dbReference type="EMBL" id="SDI55186.1"/>
    </source>
</evidence>
<gene>
    <name evidence="2" type="ORF">SAMN04487926_11916</name>
</gene>
<keyword evidence="3" id="KW-1185">Reference proteome</keyword>
<proteinExistence type="predicted"/>
<feature type="transmembrane region" description="Helical" evidence="1">
    <location>
        <begin position="65"/>
        <end position="88"/>
    </location>
</feature>
<keyword evidence="1" id="KW-0472">Membrane</keyword>
<evidence type="ECO:0000256" key="1">
    <source>
        <dbReference type="SAM" id="Phobius"/>
    </source>
</evidence>